<gene>
    <name evidence="1" type="ORF">A2744_01290</name>
</gene>
<sequence>MTNDRLTKIIARIEKLEKAVFGSGAEKNKVSPKKTASMDVDFSLNERAFVKRYAVDKSGPKKFVLLLAYFSKGEENKNIELSELKKHWNKMTAKTLLGKFNMFYPNDAKTRGWIDSKEYGNYNLTNEWKNVL</sequence>
<name>A0A1G1Y3K8_9BACT</name>
<comment type="caution">
    <text evidence="1">The sequence shown here is derived from an EMBL/GenBank/DDBJ whole genome shotgun (WGS) entry which is preliminary data.</text>
</comment>
<proteinExistence type="predicted"/>
<evidence type="ECO:0000313" key="2">
    <source>
        <dbReference type="Proteomes" id="UP000178240"/>
    </source>
</evidence>
<accession>A0A1G1Y3K8</accession>
<evidence type="ECO:0000313" key="1">
    <source>
        <dbReference type="EMBL" id="OGY46774.1"/>
    </source>
</evidence>
<dbReference type="STRING" id="1797535.A2744_01290"/>
<reference evidence="1 2" key="1">
    <citation type="journal article" date="2016" name="Nat. Commun.">
        <title>Thousands of microbial genomes shed light on interconnected biogeochemical processes in an aquifer system.</title>
        <authorList>
            <person name="Anantharaman K."/>
            <person name="Brown C.T."/>
            <person name="Hug L.A."/>
            <person name="Sharon I."/>
            <person name="Castelle C.J."/>
            <person name="Probst A.J."/>
            <person name="Thomas B.C."/>
            <person name="Singh A."/>
            <person name="Wilkins M.J."/>
            <person name="Karaoz U."/>
            <person name="Brodie E.L."/>
            <person name="Williams K.H."/>
            <person name="Hubbard S.S."/>
            <person name="Banfield J.F."/>
        </authorList>
    </citation>
    <scope>NUCLEOTIDE SEQUENCE [LARGE SCALE GENOMIC DNA]</scope>
</reference>
<organism evidence="1 2">
    <name type="scientific">Candidatus Buchananbacteria bacterium RIFCSPHIGHO2_01_FULL_44_11</name>
    <dbReference type="NCBI Taxonomy" id="1797535"/>
    <lineage>
        <taxon>Bacteria</taxon>
        <taxon>Candidatus Buchananiibacteriota</taxon>
    </lineage>
</organism>
<protein>
    <submittedName>
        <fullName evidence="1">Uncharacterized protein</fullName>
    </submittedName>
</protein>
<dbReference type="EMBL" id="MHIE01000001">
    <property type="protein sequence ID" value="OGY46774.1"/>
    <property type="molecule type" value="Genomic_DNA"/>
</dbReference>
<dbReference type="Proteomes" id="UP000178240">
    <property type="component" value="Unassembled WGS sequence"/>
</dbReference>
<dbReference type="AlphaFoldDB" id="A0A1G1Y3K8"/>